<dbReference type="EMBL" id="DSEC01000064">
    <property type="protein sequence ID" value="HER43000.1"/>
    <property type="molecule type" value="Genomic_DNA"/>
</dbReference>
<organism evidence="3">
    <name type="scientific">Eiseniibacteriota bacterium</name>
    <dbReference type="NCBI Taxonomy" id="2212470"/>
    <lineage>
        <taxon>Bacteria</taxon>
        <taxon>Candidatus Eiseniibacteriota</taxon>
    </lineage>
</organism>
<dbReference type="SUPFAM" id="SSF53756">
    <property type="entry name" value="UDP-Glycosyltransferase/glycogen phosphorylase"/>
    <property type="match status" value="1"/>
</dbReference>
<dbReference type="PANTHER" id="PTHR12526:SF630">
    <property type="entry name" value="GLYCOSYLTRANSFERASE"/>
    <property type="match status" value="1"/>
</dbReference>
<dbReference type="Proteomes" id="UP000886069">
    <property type="component" value="Unassembled WGS sequence"/>
</dbReference>
<evidence type="ECO:0000313" key="3">
    <source>
        <dbReference type="EMBL" id="HER43000.1"/>
    </source>
</evidence>
<protein>
    <submittedName>
        <fullName evidence="3">Glycosyltransferase</fullName>
    </submittedName>
</protein>
<dbReference type="Gene3D" id="3.40.50.2000">
    <property type="entry name" value="Glycogen Phosphorylase B"/>
    <property type="match status" value="2"/>
</dbReference>
<dbReference type="InterPro" id="IPR001296">
    <property type="entry name" value="Glyco_trans_1"/>
</dbReference>
<dbReference type="Pfam" id="PF00534">
    <property type="entry name" value="Glycos_transf_1"/>
    <property type="match status" value="1"/>
</dbReference>
<proteinExistence type="predicted"/>
<dbReference type="AlphaFoldDB" id="A0A7V2ATK6"/>
<sequence>MRHRILHIIYSLYRGGAERVIETQVRLGDRDRFEYLVCSITGGGDLAGVIAESGGRVFLMRKRHRGDPAAAWRIARLIDREKADLIHLHNAPGAFWGTLASLCARRRTPIVRTEHRPWLPRELPALYRSLHSNLAGRAARIICVSDYVRSSHGERFPGLSERMVTVPNGVRIDAFRDLPGRRESRARFKLPPDTPIVGTIGRLVPVKNHRLLIDAFARVHAEMPEAHLAILGDGPLGASLAAHAADLRLSNDISFVTSSPSAEVFLRCLDVFALSSDSEGMPLTLLEAMAAGVPVAATDVGGIPEVIENGRDGLLAPPSSPEPLARAISSLLSHSAEAGEMAQRAREKVERLYSAERTVRETERIYTELLEA</sequence>
<dbReference type="InterPro" id="IPR028098">
    <property type="entry name" value="Glyco_trans_4-like_N"/>
</dbReference>
<accession>A0A7V2ATK6</accession>
<dbReference type="GO" id="GO:0016757">
    <property type="term" value="F:glycosyltransferase activity"/>
    <property type="evidence" value="ECO:0007669"/>
    <property type="project" value="InterPro"/>
</dbReference>
<gene>
    <name evidence="3" type="ORF">ENO08_00890</name>
</gene>
<dbReference type="Pfam" id="PF13439">
    <property type="entry name" value="Glyco_transf_4"/>
    <property type="match status" value="1"/>
</dbReference>
<name>A0A7V2ATK6_UNCEI</name>
<feature type="domain" description="Glycosyl transferase family 1" evidence="1">
    <location>
        <begin position="181"/>
        <end position="347"/>
    </location>
</feature>
<evidence type="ECO:0000259" key="2">
    <source>
        <dbReference type="Pfam" id="PF13439"/>
    </source>
</evidence>
<feature type="domain" description="Glycosyltransferase subfamily 4-like N-terminal" evidence="2">
    <location>
        <begin position="15"/>
        <end position="173"/>
    </location>
</feature>
<comment type="caution">
    <text evidence="3">The sequence shown here is derived from an EMBL/GenBank/DDBJ whole genome shotgun (WGS) entry which is preliminary data.</text>
</comment>
<dbReference type="CDD" id="cd03811">
    <property type="entry name" value="GT4_GT28_WabH-like"/>
    <property type="match status" value="1"/>
</dbReference>
<evidence type="ECO:0000259" key="1">
    <source>
        <dbReference type="Pfam" id="PF00534"/>
    </source>
</evidence>
<reference evidence="3" key="1">
    <citation type="journal article" date="2020" name="mSystems">
        <title>Genome- and Community-Level Interaction Insights into Carbon Utilization and Element Cycling Functions of Hydrothermarchaeota in Hydrothermal Sediment.</title>
        <authorList>
            <person name="Zhou Z."/>
            <person name="Liu Y."/>
            <person name="Xu W."/>
            <person name="Pan J."/>
            <person name="Luo Z.H."/>
            <person name="Li M."/>
        </authorList>
    </citation>
    <scope>NUCLEOTIDE SEQUENCE [LARGE SCALE GENOMIC DNA]</scope>
    <source>
        <strain evidence="3">SpSt-1233</strain>
    </source>
</reference>
<dbReference type="PANTHER" id="PTHR12526">
    <property type="entry name" value="GLYCOSYLTRANSFERASE"/>
    <property type="match status" value="1"/>
</dbReference>